<feature type="region of interest" description="Disordered" evidence="1">
    <location>
        <begin position="336"/>
        <end position="356"/>
    </location>
</feature>
<organism evidence="3 4">
    <name type="scientific">Thalassospira xiamenensis M-5 = DSM 17429</name>
    <dbReference type="NCBI Taxonomy" id="1123366"/>
    <lineage>
        <taxon>Bacteria</taxon>
        <taxon>Pseudomonadati</taxon>
        <taxon>Pseudomonadota</taxon>
        <taxon>Alphaproteobacteria</taxon>
        <taxon>Rhodospirillales</taxon>
        <taxon>Thalassospiraceae</taxon>
        <taxon>Thalassospira</taxon>
    </lineage>
</organism>
<dbReference type="AlphaFoldDB" id="A0AB72UCD5"/>
<reference evidence="3 4" key="1">
    <citation type="journal article" date="2012" name="J. Bacteriol.">
        <title>Genome sequence of Thalassospira xiamenensis type strain M-5.</title>
        <authorList>
            <person name="Lai Q."/>
            <person name="Shao Z."/>
        </authorList>
    </citation>
    <scope>NUCLEOTIDE SEQUENCE [LARGE SCALE GENOMIC DNA]</scope>
    <source>
        <strain evidence="3 4">M-5</strain>
    </source>
</reference>
<evidence type="ECO:0000259" key="2">
    <source>
        <dbReference type="PROSITE" id="PS51724"/>
    </source>
</evidence>
<dbReference type="Pfam" id="PF05036">
    <property type="entry name" value="SPOR"/>
    <property type="match status" value="1"/>
</dbReference>
<dbReference type="InterPro" id="IPR007730">
    <property type="entry name" value="SPOR-like_dom"/>
</dbReference>
<name>A0AB72UCD5_9PROT</name>
<sequence length="442" mass="46967">MINKSAKSVISSRWKYGCLTIALFVPLLSGCSSDDMMSLFGNKTGSKQIKISDTDSQSQTAIASGIDSAACGLFFDNASAGTVSNQALNDNAAEPISLQGNPADDLRHAMALDLANEHAKARRLYLWLTAADPNASISINCGNGIMLSGTITSLAQKRIKAMDISNPDLARSREIDAVVASAIVAPGPELPDPPTVQRNRDFYKNTVALDIPPEDSTAARPAMEMDVSSNTARLTSVDRPARKIAAPSVVPQTEQLTAATTPPTIKGDAVTPRASNKALTSTTRPIESGTLELEDETSASQSTLIEVPMVDASNKAQAEESTAEIPTEPAKIAEAPAPSIREPEPKPEASQPVQTSSSSYYAVQLAAYRSREMAESRWLKFETMGNGILRGASHEVQSIAIEGQGLFFRLMTGKYSSQSEAQSACGGLKRAGIDCLIRHIKP</sequence>
<dbReference type="Proteomes" id="UP000007127">
    <property type="component" value="Chromosome"/>
</dbReference>
<protein>
    <submittedName>
        <fullName evidence="3">Sporulation domain-containing protein</fullName>
    </submittedName>
</protein>
<feature type="compositionally biased region" description="Polar residues" evidence="1">
    <location>
        <begin position="250"/>
        <end position="263"/>
    </location>
</feature>
<dbReference type="SUPFAM" id="SSF110997">
    <property type="entry name" value="Sporulation related repeat"/>
    <property type="match status" value="1"/>
</dbReference>
<dbReference type="PROSITE" id="PS51724">
    <property type="entry name" value="SPOR"/>
    <property type="match status" value="1"/>
</dbReference>
<dbReference type="EMBL" id="CP004388">
    <property type="protein sequence ID" value="AJD51971.1"/>
    <property type="molecule type" value="Genomic_DNA"/>
</dbReference>
<evidence type="ECO:0000313" key="4">
    <source>
        <dbReference type="Proteomes" id="UP000007127"/>
    </source>
</evidence>
<dbReference type="GeneID" id="31927526"/>
<evidence type="ECO:0000313" key="3">
    <source>
        <dbReference type="EMBL" id="AJD51971.1"/>
    </source>
</evidence>
<dbReference type="KEGG" id="txi:TH3_09275"/>
<dbReference type="Gene3D" id="3.30.70.1070">
    <property type="entry name" value="Sporulation related repeat"/>
    <property type="match status" value="1"/>
</dbReference>
<feature type="domain" description="SPOR" evidence="2">
    <location>
        <begin position="355"/>
        <end position="440"/>
    </location>
</feature>
<proteinExistence type="predicted"/>
<accession>A0AB72UCD5</accession>
<dbReference type="PROSITE" id="PS51257">
    <property type="entry name" value="PROKAR_LIPOPROTEIN"/>
    <property type="match status" value="1"/>
</dbReference>
<gene>
    <name evidence="3" type="ORF">TH3_09275</name>
</gene>
<dbReference type="GO" id="GO:0042834">
    <property type="term" value="F:peptidoglycan binding"/>
    <property type="evidence" value="ECO:0007669"/>
    <property type="project" value="InterPro"/>
</dbReference>
<feature type="region of interest" description="Disordered" evidence="1">
    <location>
        <begin position="211"/>
        <end position="300"/>
    </location>
</feature>
<dbReference type="RefSeq" id="WP_007092155.1">
    <property type="nucleotide sequence ID" value="NZ_CP004388.1"/>
</dbReference>
<dbReference type="InterPro" id="IPR036680">
    <property type="entry name" value="SPOR-like_sf"/>
</dbReference>
<evidence type="ECO:0000256" key="1">
    <source>
        <dbReference type="SAM" id="MobiDB-lite"/>
    </source>
</evidence>
<feature type="compositionally biased region" description="Polar residues" evidence="1">
    <location>
        <begin position="273"/>
        <end position="285"/>
    </location>
</feature>